<dbReference type="SUPFAM" id="SSF48371">
    <property type="entry name" value="ARM repeat"/>
    <property type="match status" value="2"/>
</dbReference>
<evidence type="ECO:0000256" key="1">
    <source>
        <dbReference type="ARBA" id="ARBA00015263"/>
    </source>
</evidence>
<evidence type="ECO:0000256" key="2">
    <source>
        <dbReference type="SAM" id="MobiDB-lite"/>
    </source>
</evidence>
<dbReference type="Gene3D" id="1.25.10.10">
    <property type="entry name" value="Leucine-rich Repeat Variant"/>
    <property type="match status" value="3"/>
</dbReference>
<dbReference type="EMBL" id="QBLH01000429">
    <property type="protein sequence ID" value="TGZ55742.1"/>
    <property type="molecule type" value="Genomic_DNA"/>
</dbReference>
<feature type="compositionally biased region" description="Basic residues" evidence="2">
    <location>
        <begin position="537"/>
        <end position="547"/>
    </location>
</feature>
<feature type="non-terminal residue" evidence="4">
    <location>
        <position position="1"/>
    </location>
</feature>
<feature type="domain" description="PRELI/MSF1" evidence="3">
    <location>
        <begin position="1"/>
        <end position="167"/>
    </location>
</feature>
<dbReference type="PANTHER" id="PTHR13366:SF0">
    <property type="entry name" value="HEAT REPEAT-CONTAINING PROTEIN 6"/>
    <property type="match status" value="1"/>
</dbReference>
<dbReference type="PANTHER" id="PTHR13366">
    <property type="entry name" value="MALARIA ANTIGEN-RELATED"/>
    <property type="match status" value="1"/>
</dbReference>
<protein>
    <recommendedName>
        <fullName evidence="1">HEAT repeat-containing protein 6</fullName>
    </recommendedName>
</protein>
<dbReference type="InterPro" id="IPR052107">
    <property type="entry name" value="HEAT6"/>
</dbReference>
<dbReference type="STRING" id="300112.A0A4S2KZE6"/>
<feature type="region of interest" description="Disordered" evidence="2">
    <location>
        <begin position="537"/>
        <end position="579"/>
    </location>
</feature>
<name>A0A4S2KZE6_9HYME</name>
<accession>A0A4S2KZE6</accession>
<dbReference type="InterPro" id="IPR016024">
    <property type="entry name" value="ARM-type_fold"/>
</dbReference>
<dbReference type="Proteomes" id="UP000310200">
    <property type="component" value="Unassembled WGS sequence"/>
</dbReference>
<comment type="caution">
    <text evidence="4">The sequence shown here is derived from an EMBL/GenBank/DDBJ whole genome shotgun (WGS) entry which is preliminary data.</text>
</comment>
<dbReference type="InterPro" id="IPR011989">
    <property type="entry name" value="ARM-like"/>
</dbReference>
<dbReference type="InterPro" id="IPR025283">
    <property type="entry name" value="DUF4042"/>
</dbReference>
<feature type="non-terminal residue" evidence="4">
    <location>
        <position position="1297"/>
    </location>
</feature>
<dbReference type="Pfam" id="PF04707">
    <property type="entry name" value="PRELI"/>
    <property type="match status" value="1"/>
</dbReference>
<gene>
    <name evidence="4" type="ORF">DBV15_01409</name>
</gene>
<reference evidence="4 5" key="1">
    <citation type="journal article" date="2019" name="Philos. Trans. R. Soc. Lond., B, Biol. Sci.">
        <title>Ant behaviour and brain gene expression of defending hosts depend on the ecological success of the intruding social parasite.</title>
        <authorList>
            <person name="Kaur R."/>
            <person name="Stoldt M."/>
            <person name="Jongepier E."/>
            <person name="Feldmeyer B."/>
            <person name="Menzel F."/>
            <person name="Bornberg-Bauer E."/>
            <person name="Foitzik S."/>
        </authorList>
    </citation>
    <scope>NUCLEOTIDE SEQUENCE [LARGE SCALE GENOMIC DNA]</scope>
    <source>
        <tissue evidence="4">Whole body</tissue>
    </source>
</reference>
<dbReference type="PROSITE" id="PS50904">
    <property type="entry name" value="PRELI_MSF1"/>
    <property type="match status" value="1"/>
</dbReference>
<evidence type="ECO:0000313" key="5">
    <source>
        <dbReference type="Proteomes" id="UP000310200"/>
    </source>
</evidence>
<evidence type="ECO:0000313" key="4">
    <source>
        <dbReference type="EMBL" id="TGZ55742.1"/>
    </source>
</evidence>
<evidence type="ECO:0000259" key="3">
    <source>
        <dbReference type="PROSITE" id="PS50904"/>
    </source>
</evidence>
<dbReference type="InterPro" id="IPR006797">
    <property type="entry name" value="PRELI/MSF1_dom"/>
</dbReference>
<keyword evidence="5" id="KW-1185">Reference proteome</keyword>
<organism evidence="4 5">
    <name type="scientific">Temnothorax longispinosus</name>
    <dbReference type="NCBI Taxonomy" id="300112"/>
    <lineage>
        <taxon>Eukaryota</taxon>
        <taxon>Metazoa</taxon>
        <taxon>Ecdysozoa</taxon>
        <taxon>Arthropoda</taxon>
        <taxon>Hexapoda</taxon>
        <taxon>Insecta</taxon>
        <taxon>Pterygota</taxon>
        <taxon>Neoptera</taxon>
        <taxon>Endopterygota</taxon>
        <taxon>Hymenoptera</taxon>
        <taxon>Apocrita</taxon>
        <taxon>Aculeata</taxon>
        <taxon>Formicoidea</taxon>
        <taxon>Formicidae</taxon>
        <taxon>Myrmicinae</taxon>
        <taxon>Temnothorax</taxon>
    </lineage>
</organism>
<sequence length="1297" mass="145352">YYENITVFKFDWTQVVRGFFQRYPNPHSSHVLSEDTIAREVTDGKLYSKRLLTKTNRVPKWGERFISKNIVKIVEESIVDPEAKTLTTYTRNLGYTKVMSIVEKVVYQISEENPEWTVAKRSAWIDSQVFGFSRAIQAFGLDRFKKNCAKMSEGFNYVLANMFPHTAQFLNPQLPQTSFSMQAGHSAADDGVTTKPSLAEDLQHSLQGKAEKVKDAAKKATDLAKEKARPIYVACQPNQSLHSTRFSECCNVYACMFRVGTDSVLTNRLLSLTSTKLSDKKQINVYLNDLNELDYRCLDIVNNDAVLLLVNQLCAVVLPTEISLVRNVCKFLYNLTQSNIKLHGRTFAACKRWLLEALEFSEPLAQVDVLIVIKSFLHFGHFDDINHHLRLLLRDKGLLMKHLNPLCNPWSEINFYALGCLEEIVLNNSNYCLSDEFTCLIKDIIFNILSLLPYHNDDKLYYSKIVNSCLHILHCMVLEKMIPSSPDFVGEILGVVQAFLFYGIKGYSVMKPQLLRPAAMNLPERVHVVPKCKNLKNHKAKPKKTPSKKTASDTGNNILPEHTGISKYSSDSDTSDTEMNNSVHFDSKVRLGAVRLLHTLVEITQSREIFGYWPQIVATGSRNDARVLTRSVLVEPVSKVRQNVLCTLTELLIGAKPFLIHAEDTNHTSFITFFGTVCLMVKELHFTLSLILLAEKNVAVLTHALKCTAALVQGTSYERLKPGLATKLIRNCKPHIFHKDPTVRVAALSIFEAFASNEPITQEILSILAKQTVGGIGSGTSQFDTGFTSDGTEEEEIDVEDIENSTNSCNEITLMSKDESVCLLIRICLENISSKSVNTPVRLQSLKLMGRLAFNTGSLVYPHLEKVTTTLISIVGESESQVVLHACRVLEIMSDYLANTETYHSSGILFWNIIFEPMISLAQTSQTILREAACDCLGSISGNVFTQLSRQKVILIITILFGAVRDEESAVRAAGLRALGMLVTLSALEYDTGFLMDLADTVCSAFEDKNLGVRVKSAWALANLCDCLSRQKQHEEVEPLPLEDLLPKLYHVSVKAAKDNDKVKCNAVRAIGTILYLCPQKRILSDTTLGLDALIKCAVLGNDMKVRWNACRALGLVLSHDPDAILPPSWKDQVFPELCTLICNSPNFKVRTNAAWALSSCNCYGKYTVTLWKSIVLAFENAQHVPSYVEYPHRDALIQQLCLTLGRVAACTEKSELQSLWIEIGDHVEEISNFIKQFQETVLPEKLGDIIKAKAQLEQHARNTCCSVEERQIAQSLANIFERTNRYDNLDAITSTM</sequence>
<proteinExistence type="predicted"/>
<dbReference type="Pfam" id="PF13251">
    <property type="entry name" value="DUF4042"/>
    <property type="match status" value="1"/>
</dbReference>